<accession>A0ABM4D9N2</accession>
<name>A0ABM4D9N2_HYDVU</name>
<dbReference type="Proteomes" id="UP001652625">
    <property type="component" value="Chromosome 13"/>
</dbReference>
<evidence type="ECO:0000313" key="2">
    <source>
        <dbReference type="Proteomes" id="UP001652625"/>
    </source>
</evidence>
<proteinExistence type="predicted"/>
<gene>
    <name evidence="3" type="primary">LOC124815520</name>
</gene>
<feature type="chain" id="PRO_5045704314" evidence="1">
    <location>
        <begin position="24"/>
        <end position="444"/>
    </location>
</feature>
<sequence length="444" mass="49443">MGAKTLTFIKILATFFNVQGAFAVVNKTSLFNESVLMSVENELDKTILKVNTKNSTFDFYRDYDKLLKTQHLQDILKGILNAIEKRKIPGGIAINFHLSPKLRHQTSSKLSSAHLPDYNTTQQLNYYSNSSKKTIKSLSVRNTTGPLIKIFTGPLLTSTFIKTPFINLSTNYVSRTTTIFTNSMATSLATSATLATSSTTSTTLANFTNPTTTIPYISFSTTFMSPTTNLVSSIKKTFMNSSVTTFTKLLSKHTTLLNLEKKKNAQLVFATKSFSYDNQFSSAIKKSKKKSTKNAFTISTPSGTLQQISNTLQSISNTLQSISVTLKSISNTRQPFSNTLKLIFKTEQPFLTVSNQTTLANKRMSTNTFNLNVNNNQSKMLKTKNELKSFVLLNLTKNQYENNTETHIVSNSMKSSKDNAVKPSNFVLLITLFTLIVNLKNFIS</sequence>
<keyword evidence="2" id="KW-1185">Reference proteome</keyword>
<protein>
    <submittedName>
        <fullName evidence="3">Uncharacterized protein LOC124815520 isoform X2</fullName>
    </submittedName>
</protein>
<organism evidence="2 3">
    <name type="scientific">Hydra vulgaris</name>
    <name type="common">Hydra</name>
    <name type="synonym">Hydra attenuata</name>
    <dbReference type="NCBI Taxonomy" id="6087"/>
    <lineage>
        <taxon>Eukaryota</taxon>
        <taxon>Metazoa</taxon>
        <taxon>Cnidaria</taxon>
        <taxon>Hydrozoa</taxon>
        <taxon>Hydroidolina</taxon>
        <taxon>Anthoathecata</taxon>
        <taxon>Aplanulata</taxon>
        <taxon>Hydridae</taxon>
        <taxon>Hydra</taxon>
    </lineage>
</organism>
<reference evidence="3" key="1">
    <citation type="submission" date="2025-08" db="UniProtKB">
        <authorList>
            <consortium name="RefSeq"/>
        </authorList>
    </citation>
    <scope>IDENTIFICATION</scope>
</reference>
<evidence type="ECO:0000256" key="1">
    <source>
        <dbReference type="SAM" id="SignalP"/>
    </source>
</evidence>
<feature type="signal peptide" evidence="1">
    <location>
        <begin position="1"/>
        <end position="23"/>
    </location>
</feature>
<evidence type="ECO:0000313" key="3">
    <source>
        <dbReference type="RefSeq" id="XP_065671063.1"/>
    </source>
</evidence>
<dbReference type="GeneID" id="124815520"/>
<dbReference type="RefSeq" id="XP_065671063.1">
    <property type="nucleotide sequence ID" value="XM_065814991.1"/>
</dbReference>
<keyword evidence="1" id="KW-0732">Signal</keyword>